<gene>
    <name evidence="1" type="ORF">OVA965_LOCUS16468</name>
    <name evidence="2" type="ORF">TMI583_LOCUS16477</name>
</gene>
<dbReference type="Proteomes" id="UP000677228">
    <property type="component" value="Unassembled WGS sequence"/>
</dbReference>
<evidence type="ECO:0000313" key="2">
    <source>
        <dbReference type="EMBL" id="CAF3808831.1"/>
    </source>
</evidence>
<dbReference type="AlphaFoldDB" id="A0A8S2JHM4"/>
<name>A0A8S2JHM4_9BILA</name>
<feature type="non-terminal residue" evidence="2">
    <location>
        <position position="1"/>
    </location>
</feature>
<evidence type="ECO:0000313" key="3">
    <source>
        <dbReference type="Proteomes" id="UP000682733"/>
    </source>
</evidence>
<dbReference type="EMBL" id="CAJNOK010007655">
    <property type="protein sequence ID" value="CAF1040662.1"/>
    <property type="molecule type" value="Genomic_DNA"/>
</dbReference>
<proteinExistence type="predicted"/>
<accession>A0A8S2JHM4</accession>
<protein>
    <submittedName>
        <fullName evidence="2">Uncharacterized protein</fullName>
    </submittedName>
</protein>
<organism evidence="2 3">
    <name type="scientific">Didymodactylos carnosus</name>
    <dbReference type="NCBI Taxonomy" id="1234261"/>
    <lineage>
        <taxon>Eukaryota</taxon>
        <taxon>Metazoa</taxon>
        <taxon>Spiralia</taxon>
        <taxon>Gnathifera</taxon>
        <taxon>Rotifera</taxon>
        <taxon>Eurotatoria</taxon>
        <taxon>Bdelloidea</taxon>
        <taxon>Philodinida</taxon>
        <taxon>Philodinidae</taxon>
        <taxon>Didymodactylos</taxon>
    </lineage>
</organism>
<evidence type="ECO:0000313" key="1">
    <source>
        <dbReference type="EMBL" id="CAF1040662.1"/>
    </source>
</evidence>
<comment type="caution">
    <text evidence="2">The sequence shown here is derived from an EMBL/GenBank/DDBJ whole genome shotgun (WGS) entry which is preliminary data.</text>
</comment>
<dbReference type="EMBL" id="CAJOBA010007666">
    <property type="protein sequence ID" value="CAF3808831.1"/>
    <property type="molecule type" value="Genomic_DNA"/>
</dbReference>
<reference evidence="2" key="1">
    <citation type="submission" date="2021-02" db="EMBL/GenBank/DDBJ databases">
        <authorList>
            <person name="Nowell W R."/>
        </authorList>
    </citation>
    <scope>NUCLEOTIDE SEQUENCE</scope>
</reference>
<dbReference type="Proteomes" id="UP000682733">
    <property type="component" value="Unassembled WGS sequence"/>
</dbReference>
<sequence>VNDQYAWIPLEAVKIFISQCDACGNRQVFPKPLARLAPVVYAINTSIAQTIDKSPYEVVFGQKPRSDFEIWSVLSKDGIEDEEQLPNNFIDTLNGCRTIDDTSNTPSHNDPEINAAIDTIDEAITTTSTIFNLIKDLPARSPQLTLSASVRARVLPSPTRNNEESHDASSCIDIDHGSVRFDRHKRIRAEAEDTYLKTISKRQKIFDDAMKQPKYNMGDLVGLKIDKVDRTNTTPKILPCKVVSIQSSSDENVTYKLCTIQGILSNRYTAPDLLDLNKCGFEDLRSIDSTLLPTITFIQACKEYVGTSLIVAEACHCNGKCATKSCPCRSKNVRCGTKCYPRKKACSNV</sequence>